<dbReference type="Proteomes" id="UP001189429">
    <property type="component" value="Unassembled WGS sequence"/>
</dbReference>
<comment type="caution">
    <text evidence="1">The sequence shown here is derived from an EMBL/GenBank/DDBJ whole genome shotgun (WGS) entry which is preliminary data.</text>
</comment>
<gene>
    <name evidence="1" type="ORF">PCOR1329_LOCUS43338</name>
</gene>
<evidence type="ECO:0000313" key="1">
    <source>
        <dbReference type="EMBL" id="CAK0851098.1"/>
    </source>
</evidence>
<protein>
    <submittedName>
        <fullName evidence="1">Uncharacterized protein</fullName>
    </submittedName>
</protein>
<dbReference type="EMBL" id="CAUYUJ010015208">
    <property type="protein sequence ID" value="CAK0851098.1"/>
    <property type="molecule type" value="Genomic_DNA"/>
</dbReference>
<accession>A0ABN9TY66</accession>
<organism evidence="1 2">
    <name type="scientific">Prorocentrum cordatum</name>
    <dbReference type="NCBI Taxonomy" id="2364126"/>
    <lineage>
        <taxon>Eukaryota</taxon>
        <taxon>Sar</taxon>
        <taxon>Alveolata</taxon>
        <taxon>Dinophyceae</taxon>
        <taxon>Prorocentrales</taxon>
        <taxon>Prorocentraceae</taxon>
        <taxon>Prorocentrum</taxon>
    </lineage>
</organism>
<reference evidence="1" key="1">
    <citation type="submission" date="2023-10" db="EMBL/GenBank/DDBJ databases">
        <authorList>
            <person name="Chen Y."/>
            <person name="Shah S."/>
            <person name="Dougan E. K."/>
            <person name="Thang M."/>
            <person name="Chan C."/>
        </authorList>
    </citation>
    <scope>NUCLEOTIDE SEQUENCE [LARGE SCALE GENOMIC DNA]</scope>
</reference>
<sequence length="103" mass="11399">MAFPPSSPDGRSTGYCTFPRPPADYTTQEVWEACRAKLRGAHTCAPTPAFTAALAQLDLSARRPLPARCPLPHLLVDRGRHAEKTAQSLQALRWRQLGLHLRV</sequence>
<evidence type="ECO:0000313" key="2">
    <source>
        <dbReference type="Proteomes" id="UP001189429"/>
    </source>
</evidence>
<proteinExistence type="predicted"/>
<keyword evidence="2" id="KW-1185">Reference proteome</keyword>
<name>A0ABN9TY66_9DINO</name>